<comment type="subcellular location">
    <subcellularLocation>
        <location evidence="1">Endoplasmic reticulum membrane</location>
        <topology evidence="1">Single-pass type II membrane protein</topology>
    </subcellularLocation>
</comment>
<dbReference type="GO" id="GO:0005787">
    <property type="term" value="C:signal peptidase complex"/>
    <property type="evidence" value="ECO:0007669"/>
    <property type="project" value="InterPro"/>
</dbReference>
<feature type="transmembrane region" description="Helical" evidence="9">
    <location>
        <begin position="12"/>
        <end position="32"/>
    </location>
</feature>
<reference evidence="10 11" key="1">
    <citation type="journal article" date="2010" name="Nature">
        <title>The Ectocarpus genome and the independent evolution of multicellularity in brown algae.</title>
        <authorList>
            <person name="Cock J.M."/>
            <person name="Sterck L."/>
            <person name="Rouze P."/>
            <person name="Scornet D."/>
            <person name="Allen A.E."/>
            <person name="Amoutzias G."/>
            <person name="Anthouard V."/>
            <person name="Artiguenave F."/>
            <person name="Aury J.M."/>
            <person name="Badger J.H."/>
            <person name="Beszteri B."/>
            <person name="Billiau K."/>
            <person name="Bonnet E."/>
            <person name="Bothwell J.H."/>
            <person name="Bowler C."/>
            <person name="Boyen C."/>
            <person name="Brownlee C."/>
            <person name="Carrano C.J."/>
            <person name="Charrier B."/>
            <person name="Cho G.Y."/>
            <person name="Coelho S.M."/>
            <person name="Collen J."/>
            <person name="Corre E."/>
            <person name="Da Silva C."/>
            <person name="Delage L."/>
            <person name="Delaroque N."/>
            <person name="Dittami S.M."/>
            <person name="Doulbeau S."/>
            <person name="Elias M."/>
            <person name="Farnham G."/>
            <person name="Gachon C.M."/>
            <person name="Gschloessl B."/>
            <person name="Heesch S."/>
            <person name="Jabbari K."/>
            <person name="Jubin C."/>
            <person name="Kawai H."/>
            <person name="Kimura K."/>
            <person name="Kloareg B."/>
            <person name="Kupper F.C."/>
            <person name="Lang D."/>
            <person name="Le Bail A."/>
            <person name="Leblanc C."/>
            <person name="Lerouge P."/>
            <person name="Lohr M."/>
            <person name="Lopez P.J."/>
            <person name="Martens C."/>
            <person name="Maumus F."/>
            <person name="Michel G."/>
            <person name="Miranda-Saavedra D."/>
            <person name="Morales J."/>
            <person name="Moreau H."/>
            <person name="Motomura T."/>
            <person name="Nagasato C."/>
            <person name="Napoli C.A."/>
            <person name="Nelson D.R."/>
            <person name="Nyvall-Collen P."/>
            <person name="Peters A.F."/>
            <person name="Pommier C."/>
            <person name="Potin P."/>
            <person name="Poulain J."/>
            <person name="Quesneville H."/>
            <person name="Read B."/>
            <person name="Rensing S.A."/>
            <person name="Ritter A."/>
            <person name="Rousvoal S."/>
            <person name="Samanta M."/>
            <person name="Samson G."/>
            <person name="Schroeder D.C."/>
            <person name="Segurens B."/>
            <person name="Strittmatter M."/>
            <person name="Tonon T."/>
            <person name="Tregear J.W."/>
            <person name="Valentin K."/>
            <person name="von Dassow P."/>
            <person name="Yamagishi T."/>
            <person name="Van de Peer Y."/>
            <person name="Wincker P."/>
        </authorList>
    </citation>
    <scope>NUCLEOTIDE SEQUENCE [LARGE SCALE GENOMIC DNA]</scope>
    <source>
        <strain evidence="11">Ec32 / CCAP1310/4</strain>
    </source>
</reference>
<evidence type="ECO:0000256" key="2">
    <source>
        <dbReference type="ARBA" id="ARBA00009289"/>
    </source>
</evidence>
<keyword evidence="3 9" id="KW-0812">Transmembrane</keyword>
<evidence type="ECO:0000256" key="5">
    <source>
        <dbReference type="ARBA" id="ARBA00022968"/>
    </source>
</evidence>
<sequence>MHTAWVRVNAVVFFGLTVLLVLSVLTALSTYLHQGFPDVRKLGVSKFRTFRKSEGTDRLLLNIDVDADLAPAFNWNVKQLFAFVVAEYETPTNPVNQASQSVRFA</sequence>
<proteinExistence type="inferred from homology"/>
<name>D7FLF7_ECTSI</name>
<dbReference type="GO" id="GO:0006465">
    <property type="term" value="P:signal peptide processing"/>
    <property type="evidence" value="ECO:0007669"/>
    <property type="project" value="InterPro"/>
</dbReference>
<gene>
    <name evidence="10" type="primary">Spc3</name>
    <name evidence="10" type="ORF">Esi_0159_0079</name>
</gene>
<evidence type="ECO:0000256" key="8">
    <source>
        <dbReference type="ARBA" id="ARBA00029556"/>
    </source>
</evidence>
<dbReference type="eggNOG" id="KOG3372">
    <property type="taxonomic scope" value="Eukaryota"/>
</dbReference>
<accession>D7FLF7</accession>
<dbReference type="EMBL" id="FN649760">
    <property type="protein sequence ID" value="CBJ29725.1"/>
    <property type="molecule type" value="Genomic_DNA"/>
</dbReference>
<keyword evidence="11" id="KW-1185">Reference proteome</keyword>
<organism evidence="10 11">
    <name type="scientific">Ectocarpus siliculosus</name>
    <name type="common">Brown alga</name>
    <name type="synonym">Conferva siliculosa</name>
    <dbReference type="NCBI Taxonomy" id="2880"/>
    <lineage>
        <taxon>Eukaryota</taxon>
        <taxon>Sar</taxon>
        <taxon>Stramenopiles</taxon>
        <taxon>Ochrophyta</taxon>
        <taxon>PX clade</taxon>
        <taxon>Phaeophyceae</taxon>
        <taxon>Ectocarpales</taxon>
        <taxon>Ectocarpaceae</taxon>
        <taxon>Ectocarpus</taxon>
    </lineage>
</organism>
<keyword evidence="7 9" id="KW-0472">Membrane</keyword>
<comment type="similarity">
    <text evidence="2">Belongs to the SPCS3 family.</text>
</comment>
<keyword evidence="4" id="KW-0256">Endoplasmic reticulum</keyword>
<evidence type="ECO:0000313" key="10">
    <source>
        <dbReference type="EMBL" id="CBJ29725.1"/>
    </source>
</evidence>
<dbReference type="AlphaFoldDB" id="D7FLF7"/>
<evidence type="ECO:0000256" key="9">
    <source>
        <dbReference type="SAM" id="Phobius"/>
    </source>
</evidence>
<evidence type="ECO:0000256" key="1">
    <source>
        <dbReference type="ARBA" id="ARBA00004648"/>
    </source>
</evidence>
<dbReference type="GO" id="GO:0045047">
    <property type="term" value="P:protein targeting to ER"/>
    <property type="evidence" value="ECO:0007669"/>
    <property type="project" value="TreeGrafter"/>
</dbReference>
<dbReference type="PIRSF" id="PIRSF016089">
    <property type="entry name" value="SPC22"/>
    <property type="match status" value="1"/>
</dbReference>
<dbReference type="OrthoDB" id="10261524at2759"/>
<evidence type="ECO:0000256" key="6">
    <source>
        <dbReference type="ARBA" id="ARBA00022989"/>
    </source>
</evidence>
<keyword evidence="5" id="KW-0735">Signal-anchor</keyword>
<dbReference type="PANTHER" id="PTHR12804:SF0">
    <property type="entry name" value="SIGNAL PEPTIDASE COMPLEX SUBUNIT 3"/>
    <property type="match status" value="1"/>
</dbReference>
<dbReference type="PANTHER" id="PTHR12804">
    <property type="entry name" value="MICROSOMAL SIGNAL PEPTIDASE 23 KD SUBUNIT SPC22/23"/>
    <property type="match status" value="1"/>
</dbReference>
<keyword evidence="6 9" id="KW-1133">Transmembrane helix</keyword>
<evidence type="ECO:0000256" key="4">
    <source>
        <dbReference type="ARBA" id="ARBA00022824"/>
    </source>
</evidence>
<dbReference type="STRING" id="2880.D7FLF7"/>
<dbReference type="Pfam" id="PF04573">
    <property type="entry name" value="SPC22"/>
    <property type="match status" value="1"/>
</dbReference>
<dbReference type="InParanoid" id="D7FLF7"/>
<dbReference type="Proteomes" id="UP000002630">
    <property type="component" value="Unassembled WGS sequence"/>
</dbReference>
<evidence type="ECO:0000256" key="3">
    <source>
        <dbReference type="ARBA" id="ARBA00022692"/>
    </source>
</evidence>
<evidence type="ECO:0000256" key="7">
    <source>
        <dbReference type="ARBA" id="ARBA00023136"/>
    </source>
</evidence>
<protein>
    <recommendedName>
        <fullName evidence="8">Signal peptidase complex subunit 3</fullName>
    </recommendedName>
</protein>
<evidence type="ECO:0000313" key="11">
    <source>
        <dbReference type="Proteomes" id="UP000002630"/>
    </source>
</evidence>
<dbReference type="InterPro" id="IPR007653">
    <property type="entry name" value="SPC3"/>
</dbReference>